<feature type="region of interest" description="Disordered" evidence="1">
    <location>
        <begin position="1272"/>
        <end position="1333"/>
    </location>
</feature>
<name>A0A8H7EDV6_9PLEO</name>
<keyword evidence="3" id="KW-1185">Reference proteome</keyword>
<comment type="caution">
    <text evidence="2">The sequence shown here is derived from an EMBL/GenBank/DDBJ whole genome shotgun (WGS) entry which is preliminary data.</text>
</comment>
<gene>
    <name evidence="2" type="ORF">GT037_009819</name>
</gene>
<protein>
    <submittedName>
        <fullName evidence="2">Uncharacterized protein</fullName>
    </submittedName>
</protein>
<feature type="compositionally biased region" description="Polar residues" evidence="1">
    <location>
        <begin position="1272"/>
        <end position="1282"/>
    </location>
</feature>
<evidence type="ECO:0000313" key="2">
    <source>
        <dbReference type="EMBL" id="KAF7672309.1"/>
    </source>
</evidence>
<reference evidence="2" key="2">
    <citation type="submission" date="2020-08" db="EMBL/GenBank/DDBJ databases">
        <title>Draft Genome Sequence of Cumin Blight Pathogen Alternaria burnsii.</title>
        <authorList>
            <person name="Feng Z."/>
        </authorList>
    </citation>
    <scope>NUCLEOTIDE SEQUENCE</scope>
    <source>
        <strain evidence="2">CBS107.38</strain>
    </source>
</reference>
<evidence type="ECO:0000313" key="3">
    <source>
        <dbReference type="Proteomes" id="UP000596902"/>
    </source>
</evidence>
<feature type="region of interest" description="Disordered" evidence="1">
    <location>
        <begin position="460"/>
        <end position="502"/>
    </location>
</feature>
<feature type="region of interest" description="Disordered" evidence="1">
    <location>
        <begin position="344"/>
        <end position="384"/>
    </location>
</feature>
<dbReference type="RefSeq" id="XP_038782667.1">
    <property type="nucleotide sequence ID" value="XM_038934866.1"/>
</dbReference>
<reference evidence="2" key="1">
    <citation type="submission" date="2020-01" db="EMBL/GenBank/DDBJ databases">
        <authorList>
            <person name="Feng Z.H.Z."/>
        </authorList>
    </citation>
    <scope>NUCLEOTIDE SEQUENCE</scope>
    <source>
        <strain evidence="2">CBS107.38</strain>
    </source>
</reference>
<proteinExistence type="predicted"/>
<dbReference type="Proteomes" id="UP000596902">
    <property type="component" value="Unassembled WGS sequence"/>
</dbReference>
<accession>A0A8H7EDV6</accession>
<dbReference type="EMBL" id="JAAABM010000017">
    <property type="protein sequence ID" value="KAF7672309.1"/>
    <property type="molecule type" value="Genomic_DNA"/>
</dbReference>
<sequence>MDTHGVSHTRPLLDDSFGNLNPEHHILPKMDKPVSQPPYAYVKAVSLFGDTFLGTPPRKIRNLSRLFNSLGFETETYPILSHHDLDEVNNIIQYEHDFLTREKRVLNAPCLLIIHYVEHANENINRYYSGPKKPQYPSTILQPRRVDEPHLEWSKIQRIFGEATFDLLFILDCPQATLNAATRSRIHHDSVYGRFELLAATSNTAEAEKLKGDSFTDAITTIMGDMITKYGRIDIAKLYAILVQQAFGLDTVPLYVPLREGASKRTIVLERLSELGEEEQGVDVWKEPMVPGPIASRVSPMPSSLPYSGKEQFQNNTLSQFPRRGSISSLDDIRIRMQSSLLESTDAIPHTRASTVDTSRVRPSPTDGRKPSSLESPPSLGESLVVPPTNIIDTGLVNRFVRRLISDSKIIVSLGSPSEILPLELDNWLKVFAWRLHEESTTPLERRASLHLSQQSNQIVSAIRRGEHPEEDETDDRKDSTERSPPAQKWEAPTSSTQRVYPPQSDRYDEWILRSDAYHWLLAKLRTRTQVCCPGPNIKDKIGSDILREVVQNVRGQHSASIVRMQIDIIWELAKYIESLGLSPSPDMCNHILCLTGSRNDLQAVTVATYLCHTWPTTGKWLEGMLLERLRCCSGQIRSCMFRIKLYASLADVTLDVLSSTLHVKLNVTSTGHCSIEAHGGPYMVAEFAEQVAWLAATLRLPPPQETPVMVSLRMTTLSVKASTNQDYSTEITISSNLTFDVQDDKELFVSVKGICWTKLFANPIIVSGYPILRKSTPAAGLEASLDTIASLLQAQQVALLDNRIIMKGFDTLLVATEFVTDDDLIMWHAYTSSKPGKRISYYDPRIKETISNERQLPLLRSLGNCRHIIGWCSEAADFCGHPQADLDVSASGTLPSPSYSVIDRLYIEGGMYVIGGLNARINQREQPIISEEARDSSQVLGWLSEQFVNFYDVTDRRAWLVDGASALLHLVRISLQLDETDPDSPYDWAFDKSQLKENWVDRGGRAAAIRTLKDWENRALNVYIKDRSLGNGQPVDTYSTFGNRVDKILHTLELIIEARTRVAAEGGTRVNQSLDTRKSIVGFDILDLVKSRPQFVSRIERFDSGENGWVDLLPNIGVLTVFGKGFGDLIRPSNADAMCAAWRSIPKGGNHLTSSISTIALLYKEKLQQSGPGLEPGGLTRKFDWVSPCRPFDSCRCLKGKQTGKLEHHDPAQYIVSKTFLRTRILKEVVPVDISSLTATGAVVFVNLSNSGRRIKPKTVKETEHHLQQLTVGTASSSGNGSLTASASQSTTAQSSDSTNATETSAYVADPATGQGLSGPVEDQGISAKWKEKMKKRLKTFYPSQRHPAP</sequence>
<feature type="compositionally biased region" description="Low complexity" evidence="1">
    <location>
        <begin position="1283"/>
        <end position="1303"/>
    </location>
</feature>
<evidence type="ECO:0000256" key="1">
    <source>
        <dbReference type="SAM" id="MobiDB-lite"/>
    </source>
</evidence>
<feature type="compositionally biased region" description="Low complexity" evidence="1">
    <location>
        <begin position="373"/>
        <end position="384"/>
    </location>
</feature>
<dbReference type="GeneID" id="62208044"/>
<organism evidence="2 3">
    <name type="scientific">Alternaria burnsii</name>
    <dbReference type="NCBI Taxonomy" id="1187904"/>
    <lineage>
        <taxon>Eukaryota</taxon>
        <taxon>Fungi</taxon>
        <taxon>Dikarya</taxon>
        <taxon>Ascomycota</taxon>
        <taxon>Pezizomycotina</taxon>
        <taxon>Dothideomycetes</taxon>
        <taxon>Pleosporomycetidae</taxon>
        <taxon>Pleosporales</taxon>
        <taxon>Pleosporineae</taxon>
        <taxon>Pleosporaceae</taxon>
        <taxon>Alternaria</taxon>
        <taxon>Alternaria sect. Alternaria</taxon>
    </lineage>
</organism>